<feature type="transmembrane region" description="Helical" evidence="14">
    <location>
        <begin position="134"/>
        <end position="154"/>
    </location>
</feature>
<dbReference type="GO" id="GO:0016020">
    <property type="term" value="C:membrane"/>
    <property type="evidence" value="ECO:0007669"/>
    <property type="project" value="UniProtKB-SubCell"/>
</dbReference>
<feature type="compositionally biased region" description="Low complexity" evidence="13">
    <location>
        <begin position="1"/>
        <end position="12"/>
    </location>
</feature>
<keyword evidence="11" id="KW-1208">Phospholipid metabolism</keyword>
<feature type="transmembrane region" description="Helical" evidence="14">
    <location>
        <begin position="101"/>
        <end position="122"/>
    </location>
</feature>
<evidence type="ECO:0000313" key="17">
    <source>
        <dbReference type="Proteomes" id="UP000634136"/>
    </source>
</evidence>
<protein>
    <submittedName>
        <fullName evidence="16">Glycerol-3-phosphate acyltransferase 9</fullName>
    </submittedName>
</protein>
<organism evidence="16 17">
    <name type="scientific">Senna tora</name>
    <dbReference type="NCBI Taxonomy" id="362788"/>
    <lineage>
        <taxon>Eukaryota</taxon>
        <taxon>Viridiplantae</taxon>
        <taxon>Streptophyta</taxon>
        <taxon>Embryophyta</taxon>
        <taxon>Tracheophyta</taxon>
        <taxon>Spermatophyta</taxon>
        <taxon>Magnoliopsida</taxon>
        <taxon>eudicotyledons</taxon>
        <taxon>Gunneridae</taxon>
        <taxon>Pentapetalae</taxon>
        <taxon>rosids</taxon>
        <taxon>fabids</taxon>
        <taxon>Fabales</taxon>
        <taxon>Fabaceae</taxon>
        <taxon>Caesalpinioideae</taxon>
        <taxon>Cassia clade</taxon>
        <taxon>Senna</taxon>
    </lineage>
</organism>
<dbReference type="GO" id="GO:0005783">
    <property type="term" value="C:endoplasmic reticulum"/>
    <property type="evidence" value="ECO:0007669"/>
    <property type="project" value="TreeGrafter"/>
</dbReference>
<evidence type="ECO:0000256" key="14">
    <source>
        <dbReference type="SAM" id="Phobius"/>
    </source>
</evidence>
<keyword evidence="5 16" id="KW-0808">Transferase</keyword>
<gene>
    <name evidence="16" type="ORF">G2W53_003919</name>
</gene>
<feature type="region of interest" description="Disordered" evidence="13">
    <location>
        <begin position="501"/>
        <end position="526"/>
    </location>
</feature>
<evidence type="ECO:0000256" key="6">
    <source>
        <dbReference type="ARBA" id="ARBA00022692"/>
    </source>
</evidence>
<accession>A0A835CHH9</accession>
<dbReference type="OrthoDB" id="10051137at2759"/>
<proteinExistence type="inferred from homology"/>
<evidence type="ECO:0000256" key="9">
    <source>
        <dbReference type="ARBA" id="ARBA00023136"/>
    </source>
</evidence>
<comment type="similarity">
    <text evidence="3">Belongs to the 1-acyl-sn-glycerol-3-phosphate acyltransferase family.</text>
</comment>
<dbReference type="CDD" id="cd07991">
    <property type="entry name" value="LPLAT_LPCAT1-like"/>
    <property type="match status" value="1"/>
</dbReference>
<dbReference type="Proteomes" id="UP000634136">
    <property type="component" value="Unassembled WGS sequence"/>
</dbReference>
<comment type="subcellular location">
    <subcellularLocation>
        <location evidence="1">Membrane</location>
    </subcellularLocation>
</comment>
<dbReference type="InterPro" id="IPR045252">
    <property type="entry name" value="LPCAT1-like"/>
</dbReference>
<evidence type="ECO:0000256" key="1">
    <source>
        <dbReference type="ARBA" id="ARBA00004370"/>
    </source>
</evidence>
<reference evidence="16" key="1">
    <citation type="submission" date="2020-09" db="EMBL/GenBank/DDBJ databases">
        <title>Genome-Enabled Discovery of Anthraquinone Biosynthesis in Senna tora.</title>
        <authorList>
            <person name="Kang S.-H."/>
            <person name="Pandey R.P."/>
            <person name="Lee C.-M."/>
            <person name="Sim J.-S."/>
            <person name="Jeong J.-T."/>
            <person name="Choi B.-S."/>
            <person name="Jung M."/>
            <person name="Ginzburg D."/>
            <person name="Zhao K."/>
            <person name="Won S.Y."/>
            <person name="Oh T.-J."/>
            <person name="Yu Y."/>
            <person name="Kim N.-H."/>
            <person name="Lee O.R."/>
            <person name="Lee T.-H."/>
            <person name="Bashyal P."/>
            <person name="Kim T.-S."/>
            <person name="Lee W.-H."/>
            <person name="Kawkins C."/>
            <person name="Kim C.-K."/>
            <person name="Kim J.S."/>
            <person name="Ahn B.O."/>
            <person name="Rhee S.Y."/>
            <person name="Sohng J.K."/>
        </authorList>
    </citation>
    <scope>NUCLEOTIDE SEQUENCE</scope>
    <source>
        <tissue evidence="16">Leaf</tissue>
    </source>
</reference>
<dbReference type="GO" id="GO:0019432">
    <property type="term" value="P:triglyceride biosynthetic process"/>
    <property type="evidence" value="ECO:0007669"/>
    <property type="project" value="TreeGrafter"/>
</dbReference>
<dbReference type="InterPro" id="IPR002123">
    <property type="entry name" value="Plipid/glycerol_acylTrfase"/>
</dbReference>
<evidence type="ECO:0000256" key="11">
    <source>
        <dbReference type="ARBA" id="ARBA00023264"/>
    </source>
</evidence>
<evidence type="ECO:0000256" key="10">
    <source>
        <dbReference type="ARBA" id="ARBA00023209"/>
    </source>
</evidence>
<comment type="pathway">
    <text evidence="2">Lipid metabolism.</text>
</comment>
<keyword evidence="9 14" id="KW-0472">Membrane</keyword>
<dbReference type="GO" id="GO:0004366">
    <property type="term" value="F:glycerol-3-phosphate O-acyltransferase activity"/>
    <property type="evidence" value="ECO:0007669"/>
    <property type="project" value="TreeGrafter"/>
</dbReference>
<evidence type="ECO:0000256" key="5">
    <source>
        <dbReference type="ARBA" id="ARBA00022679"/>
    </source>
</evidence>
<dbReference type="Pfam" id="PF01553">
    <property type="entry name" value="Acyltransferase"/>
    <property type="match status" value="1"/>
</dbReference>
<dbReference type="EMBL" id="JAAIUW010000002">
    <property type="protein sequence ID" value="KAF7841621.1"/>
    <property type="molecule type" value="Genomic_DNA"/>
</dbReference>
<evidence type="ECO:0000256" key="8">
    <source>
        <dbReference type="ARBA" id="ARBA00023098"/>
    </source>
</evidence>
<dbReference type="AlphaFoldDB" id="A0A835CHH9"/>
<dbReference type="SMART" id="SM00563">
    <property type="entry name" value="PlsC"/>
    <property type="match status" value="1"/>
</dbReference>
<dbReference type="GO" id="GO:0008654">
    <property type="term" value="P:phospholipid biosynthetic process"/>
    <property type="evidence" value="ECO:0007669"/>
    <property type="project" value="UniProtKB-KW"/>
</dbReference>
<name>A0A835CHH9_9FABA</name>
<keyword evidence="8" id="KW-0443">Lipid metabolism</keyword>
<keyword evidence="17" id="KW-1185">Reference proteome</keyword>
<comment type="caution">
    <text evidence="16">The sequence shown here is derived from an EMBL/GenBank/DDBJ whole genome shotgun (WGS) entry which is preliminary data.</text>
</comment>
<evidence type="ECO:0000313" key="16">
    <source>
        <dbReference type="EMBL" id="KAF7841621.1"/>
    </source>
</evidence>
<sequence>MSSTGKLKSSSSELDLDRPNIEDYLPSGTTIQQEPHGKLRLRDLLDISPTLSEAAGAIVDDSFTRCFKSNPPEPWNWNVYLFPLWCFGVVVRYLILFPARVLVLTIGWIIFLSSFIPVHLLLKANDKLRRNIERCLVEMMCSFFVASWTGVVRYHGPRPSRRPKQVFVANHTSMIDFIILEQMTAFAVIMQKHPGWVGKNITISWVYGLLHLSSHVKHSLRRLFLAISSSESFRYFPLSLLAELDVAREFSPPFISRLRETVPEDCVLELLTFGFGALGTLGLVGDQGQEGFEVGHQFVGVVKQCLVFEGTRQFEPGAEMVTPVLSSTTDDNAMAGDGRKYVGEENRRLLQSTILESVGCIWFNRTEAKDREIVAKKLRDHVQGADNNPLLIFPEGTCVNNHYTVMFKKGAFELGCTVCPVAIKYNKIFVDAFWNSRKQSFTMHLLQLMTSWAVVCDVWYLEPQSLKPGETPIEFAERVRDIISHRAGLKMVPWDGYLKYSRPSPKHRERKQQNFAESVLRRLEEK</sequence>
<feature type="region of interest" description="Disordered" evidence="13">
    <location>
        <begin position="1"/>
        <end position="31"/>
    </location>
</feature>
<feature type="transmembrane region" description="Helical" evidence="14">
    <location>
        <begin position="77"/>
        <end position="95"/>
    </location>
</feature>
<evidence type="ECO:0000256" key="4">
    <source>
        <dbReference type="ARBA" id="ARBA00022516"/>
    </source>
</evidence>
<evidence type="ECO:0000256" key="13">
    <source>
        <dbReference type="SAM" id="MobiDB-lite"/>
    </source>
</evidence>
<keyword evidence="4" id="KW-0444">Lipid biosynthesis</keyword>
<keyword evidence="7 14" id="KW-1133">Transmembrane helix</keyword>
<evidence type="ECO:0000256" key="3">
    <source>
        <dbReference type="ARBA" id="ARBA00008655"/>
    </source>
</evidence>
<evidence type="ECO:0000256" key="12">
    <source>
        <dbReference type="ARBA" id="ARBA00023315"/>
    </source>
</evidence>
<dbReference type="PANTHER" id="PTHR23063">
    <property type="entry name" value="PHOSPHOLIPID ACYLTRANSFERASE"/>
    <property type="match status" value="1"/>
</dbReference>
<feature type="domain" description="Phospholipid/glycerol acyltransferase" evidence="15">
    <location>
        <begin position="322"/>
        <end position="426"/>
    </location>
</feature>
<keyword evidence="12 16" id="KW-0012">Acyltransferase</keyword>
<keyword evidence="10" id="KW-0594">Phospholipid biosynthesis</keyword>
<evidence type="ECO:0000259" key="15">
    <source>
        <dbReference type="SMART" id="SM00563"/>
    </source>
</evidence>
<evidence type="ECO:0000256" key="7">
    <source>
        <dbReference type="ARBA" id="ARBA00022989"/>
    </source>
</evidence>
<evidence type="ECO:0000256" key="2">
    <source>
        <dbReference type="ARBA" id="ARBA00005189"/>
    </source>
</evidence>
<dbReference type="PANTHER" id="PTHR23063:SF2">
    <property type="entry name" value="GLYCEROL-3-PHOSPHATE ACYLTRANSFERASE 4, ISOFORM D-RELATED"/>
    <property type="match status" value="1"/>
</dbReference>
<keyword evidence="6 14" id="KW-0812">Transmembrane</keyword>